<sequence>MHPGCLLRASRIGPLNAYKWGRKAFKIMSSFAEDMCSTLDDLGNCDIATLLHHLLRRLCNLQDATKTLLKKHHARRWFSDPVLRTAGAT</sequence>
<reference evidence="1 2" key="1">
    <citation type="submission" date="2023-08" db="EMBL/GenBank/DDBJ databases">
        <title>A Necator americanus chromosomal reference genome.</title>
        <authorList>
            <person name="Ilik V."/>
            <person name="Petrzelkova K.J."/>
            <person name="Pardy F."/>
            <person name="Fuh T."/>
            <person name="Niatou-Singa F.S."/>
            <person name="Gouil Q."/>
            <person name="Baker L."/>
            <person name="Ritchie M.E."/>
            <person name="Jex A.R."/>
            <person name="Gazzola D."/>
            <person name="Li H."/>
            <person name="Toshio Fujiwara R."/>
            <person name="Zhan B."/>
            <person name="Aroian R.V."/>
            <person name="Pafco B."/>
            <person name="Schwarz E.M."/>
        </authorList>
    </citation>
    <scope>NUCLEOTIDE SEQUENCE [LARGE SCALE GENOMIC DNA]</scope>
    <source>
        <strain evidence="1 2">Aroian</strain>
        <tissue evidence="1">Whole animal</tissue>
    </source>
</reference>
<proteinExistence type="predicted"/>
<keyword evidence="2" id="KW-1185">Reference proteome</keyword>
<protein>
    <submittedName>
        <fullName evidence="1">Uncharacterized protein</fullName>
    </submittedName>
</protein>
<comment type="caution">
    <text evidence="1">The sequence shown here is derived from an EMBL/GenBank/DDBJ whole genome shotgun (WGS) entry which is preliminary data.</text>
</comment>
<gene>
    <name evidence="1" type="primary">Necator_chrIII.g10904</name>
    <name evidence="1" type="ORF">RB195_010139</name>
</gene>
<dbReference type="EMBL" id="JAVFWL010000003">
    <property type="protein sequence ID" value="KAK6742698.1"/>
    <property type="molecule type" value="Genomic_DNA"/>
</dbReference>
<accession>A0ABR1CY13</accession>
<name>A0ABR1CY13_NECAM</name>
<organism evidence="1 2">
    <name type="scientific">Necator americanus</name>
    <name type="common">Human hookworm</name>
    <dbReference type="NCBI Taxonomy" id="51031"/>
    <lineage>
        <taxon>Eukaryota</taxon>
        <taxon>Metazoa</taxon>
        <taxon>Ecdysozoa</taxon>
        <taxon>Nematoda</taxon>
        <taxon>Chromadorea</taxon>
        <taxon>Rhabditida</taxon>
        <taxon>Rhabditina</taxon>
        <taxon>Rhabditomorpha</taxon>
        <taxon>Strongyloidea</taxon>
        <taxon>Ancylostomatidae</taxon>
        <taxon>Bunostominae</taxon>
        <taxon>Necator</taxon>
    </lineage>
</organism>
<evidence type="ECO:0000313" key="2">
    <source>
        <dbReference type="Proteomes" id="UP001303046"/>
    </source>
</evidence>
<dbReference type="Proteomes" id="UP001303046">
    <property type="component" value="Unassembled WGS sequence"/>
</dbReference>
<evidence type="ECO:0000313" key="1">
    <source>
        <dbReference type="EMBL" id="KAK6742698.1"/>
    </source>
</evidence>